<reference evidence="3 4" key="1">
    <citation type="journal article" date="2018" name="Environ. Microbiol.">
        <title>Isolation and genomic characterization of Novimethylophilus kurashikiensis gen. nov. sp. nov., a new lanthanide-dependent methylotrophic species of Methylophilaceae.</title>
        <authorList>
            <person name="Lv H."/>
            <person name="Sahin N."/>
            <person name="Tani A."/>
        </authorList>
    </citation>
    <scope>NUCLEOTIDE SEQUENCE [LARGE SCALE GENOMIC DNA]</scope>
    <source>
        <strain evidence="3 4">La2-4</strain>
    </source>
</reference>
<protein>
    <submittedName>
        <fullName evidence="3">Peptide ABC transporter substrate-binding protein</fullName>
    </submittedName>
</protein>
<dbReference type="PROSITE" id="PS51257">
    <property type="entry name" value="PROKAR_LIPOPROTEIN"/>
    <property type="match status" value="1"/>
</dbReference>
<comment type="caution">
    <text evidence="3">The sequence shown here is derived from an EMBL/GenBank/DDBJ whole genome shotgun (WGS) entry which is preliminary data.</text>
</comment>
<name>A0A2R5F839_9PROT</name>
<dbReference type="Pfam" id="PF13441">
    <property type="entry name" value="Gly-zipper_YMGG"/>
    <property type="match status" value="1"/>
</dbReference>
<dbReference type="EMBL" id="BDOQ01000002">
    <property type="protein sequence ID" value="GBG12841.1"/>
    <property type="molecule type" value="Genomic_DNA"/>
</dbReference>
<proteinExistence type="predicted"/>
<feature type="transmembrane region" description="Helical" evidence="1">
    <location>
        <begin position="49"/>
        <end position="69"/>
    </location>
</feature>
<sequence length="71" mass="6576">MNTPRSLRTVALPALLALTLVTTGCNTMKGAAVGAGAGAAVGAGTGYGAGKGALIGTGIGAAAGAIYDITK</sequence>
<accession>A0A2R5F839</accession>
<feature type="domain" description="YMGG-like Gly-zipper" evidence="2">
    <location>
        <begin position="26"/>
        <end position="67"/>
    </location>
</feature>
<keyword evidence="1" id="KW-0812">Transmembrane</keyword>
<evidence type="ECO:0000256" key="1">
    <source>
        <dbReference type="SAM" id="Phobius"/>
    </source>
</evidence>
<keyword evidence="1" id="KW-0472">Membrane</keyword>
<dbReference type="InterPro" id="IPR027367">
    <property type="entry name" value="Gly-zipper_YMGG"/>
</dbReference>
<evidence type="ECO:0000313" key="3">
    <source>
        <dbReference type="EMBL" id="GBG12841.1"/>
    </source>
</evidence>
<evidence type="ECO:0000259" key="2">
    <source>
        <dbReference type="Pfam" id="PF13441"/>
    </source>
</evidence>
<dbReference type="Proteomes" id="UP000245081">
    <property type="component" value="Unassembled WGS sequence"/>
</dbReference>
<keyword evidence="1" id="KW-1133">Transmembrane helix</keyword>
<keyword evidence="4" id="KW-1185">Reference proteome</keyword>
<organism evidence="3 4">
    <name type="scientific">Novimethylophilus kurashikiensis</name>
    <dbReference type="NCBI Taxonomy" id="1825523"/>
    <lineage>
        <taxon>Bacteria</taxon>
        <taxon>Pseudomonadati</taxon>
        <taxon>Pseudomonadota</taxon>
        <taxon>Betaproteobacteria</taxon>
        <taxon>Nitrosomonadales</taxon>
        <taxon>Methylophilaceae</taxon>
        <taxon>Novimethylophilus</taxon>
    </lineage>
</organism>
<gene>
    <name evidence="3" type="ORF">NMK_0376</name>
</gene>
<evidence type="ECO:0000313" key="4">
    <source>
        <dbReference type="Proteomes" id="UP000245081"/>
    </source>
</evidence>
<dbReference type="AlphaFoldDB" id="A0A2R5F839"/>